<name>A0ABR1EJC0_NECAM</name>
<protein>
    <submittedName>
        <fullName evidence="1">Uncharacterized protein</fullName>
    </submittedName>
</protein>
<reference evidence="1 2" key="1">
    <citation type="submission" date="2023-08" db="EMBL/GenBank/DDBJ databases">
        <title>A Necator americanus chromosomal reference genome.</title>
        <authorList>
            <person name="Ilik V."/>
            <person name="Petrzelkova K.J."/>
            <person name="Pardy F."/>
            <person name="Fuh T."/>
            <person name="Niatou-Singa F.S."/>
            <person name="Gouil Q."/>
            <person name="Baker L."/>
            <person name="Ritchie M.E."/>
            <person name="Jex A.R."/>
            <person name="Gazzola D."/>
            <person name="Li H."/>
            <person name="Toshio Fujiwara R."/>
            <person name="Zhan B."/>
            <person name="Aroian R.V."/>
            <person name="Pafco B."/>
            <person name="Schwarz E.M."/>
        </authorList>
    </citation>
    <scope>NUCLEOTIDE SEQUENCE [LARGE SCALE GENOMIC DNA]</scope>
    <source>
        <strain evidence="1 2">Aroian</strain>
        <tissue evidence="1">Whole animal</tissue>
    </source>
</reference>
<dbReference type="EMBL" id="JAVFWL010000006">
    <property type="protein sequence ID" value="KAK6762450.1"/>
    <property type="molecule type" value="Genomic_DNA"/>
</dbReference>
<comment type="caution">
    <text evidence="1">The sequence shown here is derived from an EMBL/GenBank/DDBJ whole genome shotgun (WGS) entry which is preliminary data.</text>
</comment>
<keyword evidence="2" id="KW-1185">Reference proteome</keyword>
<evidence type="ECO:0000313" key="1">
    <source>
        <dbReference type="EMBL" id="KAK6762450.1"/>
    </source>
</evidence>
<gene>
    <name evidence="1" type="primary">Necator_chrX.g23409</name>
    <name evidence="1" type="ORF">RB195_023246</name>
</gene>
<evidence type="ECO:0000313" key="2">
    <source>
        <dbReference type="Proteomes" id="UP001303046"/>
    </source>
</evidence>
<dbReference type="Proteomes" id="UP001303046">
    <property type="component" value="Unassembled WGS sequence"/>
</dbReference>
<sequence>MKRCSPVLNTASGVAVGEATLPNWRKHFKTLVNRQVLLAPELEHVHRPTYAVNEKALSESEILLCIQKMTNGRSGENDGKC</sequence>
<organism evidence="1 2">
    <name type="scientific">Necator americanus</name>
    <name type="common">Human hookworm</name>
    <dbReference type="NCBI Taxonomy" id="51031"/>
    <lineage>
        <taxon>Eukaryota</taxon>
        <taxon>Metazoa</taxon>
        <taxon>Ecdysozoa</taxon>
        <taxon>Nematoda</taxon>
        <taxon>Chromadorea</taxon>
        <taxon>Rhabditida</taxon>
        <taxon>Rhabditina</taxon>
        <taxon>Rhabditomorpha</taxon>
        <taxon>Strongyloidea</taxon>
        <taxon>Ancylostomatidae</taxon>
        <taxon>Bunostominae</taxon>
        <taxon>Necator</taxon>
    </lineage>
</organism>
<proteinExistence type="predicted"/>
<accession>A0ABR1EJC0</accession>